<sequence length="337" mass="38463">MTAAQSAPELGVSTACQALGLSRATFYRHLTPQRPQAQISSPLPHHRALDQGERQAVLDLLHQERFVDKAPREVYATLLDEGEYLCSPSTMYRLLNQEGEVKERRNQLRHPPYQKPELLATGPNQVWSWDITKLLGPVKWTYFYLYVILDIFSRYAVGWMVAHRESAALAERLIRETYDKQGIVPGQLTIHADRGSSMKSKPVALLLADLGVTKTHSRPHVSNDNPFSESQFKTLKYRPDFPKRFGSLEDSRLFCQTFFEWYNTEHRHSSISLLTPETVHYGLADGVRAARQKVLQAAYVMHPERFVRKPPVALPLPEAVWINPPIKSKEGSLTEIH</sequence>
<dbReference type="PANTHER" id="PTHR46889:SF5">
    <property type="entry name" value="INTEGRASE PROTEIN"/>
    <property type="match status" value="1"/>
</dbReference>
<dbReference type="Proteomes" id="UP000000483">
    <property type="component" value="Chromosome"/>
</dbReference>
<evidence type="ECO:0000313" key="2">
    <source>
        <dbReference type="EMBL" id="AEB08779.1"/>
    </source>
</evidence>
<dbReference type="PANTHER" id="PTHR46889">
    <property type="entry name" value="TRANSPOSASE INSF FOR INSERTION SEQUENCE IS3B-RELATED"/>
    <property type="match status" value="1"/>
</dbReference>
<dbReference type="GO" id="GO:0003676">
    <property type="term" value="F:nucleic acid binding"/>
    <property type="evidence" value="ECO:0007669"/>
    <property type="project" value="InterPro"/>
</dbReference>
<dbReference type="InterPro" id="IPR001584">
    <property type="entry name" value="Integrase_cat-core"/>
</dbReference>
<dbReference type="GO" id="GO:0015074">
    <property type="term" value="P:DNA integration"/>
    <property type="evidence" value="ECO:0007669"/>
    <property type="project" value="InterPro"/>
</dbReference>
<dbReference type="EMBL" id="CP002629">
    <property type="protein sequence ID" value="AEB08779.1"/>
    <property type="molecule type" value="Genomic_DNA"/>
</dbReference>
<dbReference type="Gene3D" id="3.30.420.10">
    <property type="entry name" value="Ribonuclease H-like superfamily/Ribonuclease H"/>
    <property type="match status" value="1"/>
</dbReference>
<dbReference type="InterPro" id="IPR036397">
    <property type="entry name" value="RNaseH_sf"/>
</dbReference>
<dbReference type="HOGENOM" id="CLU_043663_0_0_7"/>
<proteinExistence type="predicted"/>
<dbReference type="SUPFAM" id="SSF53098">
    <property type="entry name" value="Ribonuclease H-like"/>
    <property type="match status" value="1"/>
</dbReference>
<keyword evidence="3" id="KW-1185">Reference proteome</keyword>
<organism evidence="2 3">
    <name type="scientific">Desulfobacca acetoxidans (strain ATCC 700848 / DSM 11109 / ASRB2)</name>
    <dbReference type="NCBI Taxonomy" id="880072"/>
    <lineage>
        <taxon>Bacteria</taxon>
        <taxon>Pseudomonadati</taxon>
        <taxon>Thermodesulfobacteriota</taxon>
        <taxon>Desulfobaccia</taxon>
        <taxon>Desulfobaccales</taxon>
        <taxon>Desulfobaccaceae</taxon>
        <taxon>Desulfobacca</taxon>
    </lineage>
</organism>
<dbReference type="InterPro" id="IPR012337">
    <property type="entry name" value="RNaseH-like_sf"/>
</dbReference>
<dbReference type="PROSITE" id="PS50994">
    <property type="entry name" value="INTEGRASE"/>
    <property type="match status" value="1"/>
</dbReference>
<reference evidence="3" key="2">
    <citation type="submission" date="2011-03" db="EMBL/GenBank/DDBJ databases">
        <title>The complete genome of Desulfobacca acetoxidans DSM 11109.</title>
        <authorList>
            <consortium name="US DOE Joint Genome Institute (JGI-PGF)"/>
            <person name="Lucas S."/>
            <person name="Copeland A."/>
            <person name="Lapidus A."/>
            <person name="Bruce D."/>
            <person name="Goodwin L."/>
            <person name="Pitluck S."/>
            <person name="Peters L."/>
            <person name="Kyrpides N."/>
            <person name="Mavromatis K."/>
            <person name="Ivanova N."/>
            <person name="Ovchinnikova G."/>
            <person name="Teshima H."/>
            <person name="Detter J.C."/>
            <person name="Han C."/>
            <person name="Land M."/>
            <person name="Hauser L."/>
            <person name="Markowitz V."/>
            <person name="Cheng J.-F."/>
            <person name="Hugenholtz P."/>
            <person name="Woyke T."/>
            <person name="Wu D."/>
            <person name="Spring S."/>
            <person name="Schueler E."/>
            <person name="Brambilla E."/>
            <person name="Klenk H.-P."/>
            <person name="Eisen J.A."/>
        </authorList>
    </citation>
    <scope>NUCLEOTIDE SEQUENCE [LARGE SCALE GENOMIC DNA]</scope>
    <source>
        <strain evidence="3">ATCC 700848 / DSM 11109 / ASRB2</strain>
    </source>
</reference>
<dbReference type="NCBIfam" id="NF033516">
    <property type="entry name" value="transpos_IS3"/>
    <property type="match status" value="1"/>
</dbReference>
<accession>F2NH08</accession>
<name>F2NH08_DESAR</name>
<feature type="domain" description="Integrase catalytic" evidence="1">
    <location>
        <begin position="119"/>
        <end position="284"/>
    </location>
</feature>
<evidence type="ECO:0000259" key="1">
    <source>
        <dbReference type="PROSITE" id="PS50994"/>
    </source>
</evidence>
<reference evidence="2 3" key="1">
    <citation type="journal article" date="2011" name="Stand. Genomic Sci.">
        <title>Complete genome sequence of the acetate-degrading sulfate reducer Desulfobacca acetoxidans type strain (ASRB2).</title>
        <authorList>
            <person name="Goker M."/>
            <person name="Teshima H."/>
            <person name="Lapidus A."/>
            <person name="Nolan M."/>
            <person name="Lucas S."/>
            <person name="Hammon N."/>
            <person name="Deshpande S."/>
            <person name="Cheng J.F."/>
            <person name="Tapia R."/>
            <person name="Han C."/>
            <person name="Goodwin L."/>
            <person name="Pitluck S."/>
            <person name="Huntemann M."/>
            <person name="Liolios K."/>
            <person name="Ivanova N."/>
            <person name="Pagani I."/>
            <person name="Mavromatis K."/>
            <person name="Ovchinikova G."/>
            <person name="Pati A."/>
            <person name="Chen A."/>
            <person name="Palaniappan K."/>
            <person name="Land M."/>
            <person name="Hauser L."/>
            <person name="Brambilla E.M."/>
            <person name="Rohde M."/>
            <person name="Spring S."/>
            <person name="Detter J.C."/>
            <person name="Woyke T."/>
            <person name="Bristow J."/>
            <person name="Eisen J.A."/>
            <person name="Markowitz V."/>
            <person name="Hugenholtz P."/>
            <person name="Kyrpides N.C."/>
            <person name="Klenk H.P."/>
        </authorList>
    </citation>
    <scope>NUCLEOTIDE SEQUENCE [LARGE SCALE GENOMIC DNA]</scope>
    <source>
        <strain evidence="3">ATCC 700848 / DSM 11109 / ASRB2</strain>
    </source>
</reference>
<dbReference type="AlphaFoldDB" id="F2NH08"/>
<dbReference type="InterPro" id="IPR048020">
    <property type="entry name" value="Transpos_IS3"/>
</dbReference>
<dbReference type="InterPro" id="IPR050900">
    <property type="entry name" value="Transposase_IS3/IS150/IS904"/>
</dbReference>
<protein>
    <submittedName>
        <fullName evidence="2">Integrase catalytic region</fullName>
    </submittedName>
</protein>
<gene>
    <name evidence="2" type="ordered locus">Desac_0905</name>
</gene>
<evidence type="ECO:0000313" key="3">
    <source>
        <dbReference type="Proteomes" id="UP000000483"/>
    </source>
</evidence>
<dbReference type="KEGG" id="dao:Desac_0905"/>
<dbReference type="STRING" id="880072.Desac_0905"/>
<dbReference type="Pfam" id="PF00665">
    <property type="entry name" value="rve"/>
    <property type="match status" value="1"/>
</dbReference>
<dbReference type="eggNOG" id="COG2801">
    <property type="taxonomic scope" value="Bacteria"/>
</dbReference>